<evidence type="ECO:0000256" key="1">
    <source>
        <dbReference type="SAM" id="Phobius"/>
    </source>
</evidence>
<dbReference type="EMBL" id="MDGM01000012">
    <property type="protein sequence ID" value="PIB23960.1"/>
    <property type="molecule type" value="Genomic_DNA"/>
</dbReference>
<feature type="transmembrane region" description="Helical" evidence="1">
    <location>
        <begin position="6"/>
        <end position="24"/>
    </location>
</feature>
<accession>A0A2G5K501</accession>
<dbReference type="OrthoDB" id="43895at2"/>
<name>A0A2G5K501_9RHOB</name>
<sequence>MFLAIPNAIISAIPILLFGLYLSLPGWHRAITPWAFGVTEVAPDIYSDAPERGAEFERMVAKAKTNAEKFFKTTRTKPIYIFCTKKPCHESFGKFPSGLAIGFHRVLIAPSGIKQNIVNHEQIHMELHRYVNSGNFLQPRFPAWFDEGLAEHLSGQPRFFAQVSSKSKTDVQSAITFGDWNGLVRRKGPAYAYSAAQSLVTNIMRQTGRDGMLEIIQTTNSRGEFMRALPDIALNRTRF</sequence>
<reference evidence="2 3" key="1">
    <citation type="submission" date="2016-08" db="EMBL/GenBank/DDBJ databases">
        <title>Draft genome of Amylibacter sp. strain 4G11.</title>
        <authorList>
            <person name="Wong S.-K."/>
            <person name="Hamasaki K."/>
            <person name="Yoshizawa S."/>
        </authorList>
    </citation>
    <scope>NUCLEOTIDE SEQUENCE [LARGE SCALE GENOMIC DNA]</scope>
    <source>
        <strain evidence="2 3">4G11</strain>
    </source>
</reference>
<protein>
    <recommendedName>
        <fullName evidence="4">Peptidase MA-like domain-containing protein</fullName>
    </recommendedName>
</protein>
<evidence type="ECO:0000313" key="3">
    <source>
        <dbReference type="Proteomes" id="UP000231516"/>
    </source>
</evidence>
<keyword evidence="3" id="KW-1185">Reference proteome</keyword>
<dbReference type="Proteomes" id="UP000231516">
    <property type="component" value="Unassembled WGS sequence"/>
</dbReference>
<keyword evidence="1" id="KW-0472">Membrane</keyword>
<evidence type="ECO:0000313" key="2">
    <source>
        <dbReference type="EMBL" id="PIB23960.1"/>
    </source>
</evidence>
<comment type="caution">
    <text evidence="2">The sequence shown here is derived from an EMBL/GenBank/DDBJ whole genome shotgun (WGS) entry which is preliminary data.</text>
</comment>
<evidence type="ECO:0008006" key="4">
    <source>
        <dbReference type="Google" id="ProtNLM"/>
    </source>
</evidence>
<dbReference type="RefSeq" id="WP_099592238.1">
    <property type="nucleotide sequence ID" value="NZ_MDGM01000012.1"/>
</dbReference>
<dbReference type="AlphaFoldDB" id="A0A2G5K501"/>
<keyword evidence="1" id="KW-0812">Transmembrane</keyword>
<keyword evidence="1" id="KW-1133">Transmembrane helix</keyword>
<organism evidence="2 3">
    <name type="scientific">Paramylibacter kogurei</name>
    <dbReference type="NCBI Taxonomy" id="1889778"/>
    <lineage>
        <taxon>Bacteria</taxon>
        <taxon>Pseudomonadati</taxon>
        <taxon>Pseudomonadota</taxon>
        <taxon>Alphaproteobacteria</taxon>
        <taxon>Rhodobacterales</taxon>
        <taxon>Paracoccaceae</taxon>
        <taxon>Paramylibacter</taxon>
    </lineage>
</organism>
<gene>
    <name evidence="2" type="ORF">BFP76_01520</name>
</gene>
<proteinExistence type="predicted"/>